<keyword evidence="2" id="KW-1185">Reference proteome</keyword>
<dbReference type="EMBL" id="CP061800">
    <property type="protein sequence ID" value="QTA84918.1"/>
    <property type="molecule type" value="Genomic_DNA"/>
</dbReference>
<sequence>MFYQMPSDSFSIKRKGHPKWYGSPFKLNNPLTRPEPEASETVPFTFRNGRECQVTIDAWYDMLMRGKRDIPMHNHPFTLLCVTVRDKNGKKVFARPLWLIVVGQRRGEITLTDAYEAYRHRYDLEHFFRFGKNRLLMASYQTPEIEHEENWWEIAGLAYVNLYTAAFLANRIPYPWERWLPDFKEPDSATLPSPSMVQRDIP</sequence>
<protein>
    <recommendedName>
        <fullName evidence="3">Transposase IS4-like domain-containing protein</fullName>
    </recommendedName>
</protein>
<evidence type="ECO:0000313" key="1">
    <source>
        <dbReference type="EMBL" id="QTA84918.1"/>
    </source>
</evidence>
<evidence type="ECO:0008006" key="3">
    <source>
        <dbReference type="Google" id="ProtNLM"/>
    </source>
</evidence>
<organism evidence="1 2">
    <name type="scientific">Desulfonema magnum</name>
    <dbReference type="NCBI Taxonomy" id="45655"/>
    <lineage>
        <taxon>Bacteria</taxon>
        <taxon>Pseudomonadati</taxon>
        <taxon>Thermodesulfobacteriota</taxon>
        <taxon>Desulfobacteria</taxon>
        <taxon>Desulfobacterales</taxon>
        <taxon>Desulfococcaceae</taxon>
        <taxon>Desulfonema</taxon>
    </lineage>
</organism>
<evidence type="ECO:0000313" key="2">
    <source>
        <dbReference type="Proteomes" id="UP000663722"/>
    </source>
</evidence>
<dbReference type="AlphaFoldDB" id="A0A975BGK8"/>
<name>A0A975BGK8_9BACT</name>
<dbReference type="KEGG" id="dmm:dnm_009210"/>
<accession>A0A975BGK8</accession>
<dbReference type="Proteomes" id="UP000663722">
    <property type="component" value="Chromosome"/>
</dbReference>
<gene>
    <name evidence="1" type="ORF">dnm_009210</name>
</gene>
<proteinExistence type="predicted"/>
<reference evidence="1" key="1">
    <citation type="journal article" date="2021" name="Microb. Physiol.">
        <title>Proteogenomic Insights into the Physiology of Marine, Sulfate-Reducing, Filamentous Desulfonema limicola and Desulfonema magnum.</title>
        <authorList>
            <person name="Schnaars V."/>
            <person name="Wohlbrand L."/>
            <person name="Scheve S."/>
            <person name="Hinrichs C."/>
            <person name="Reinhardt R."/>
            <person name="Rabus R."/>
        </authorList>
    </citation>
    <scope>NUCLEOTIDE SEQUENCE</scope>
    <source>
        <strain evidence="1">4be13</strain>
    </source>
</reference>